<accession>A0ABY9PBU8</accession>
<dbReference type="Proteomes" id="UP001229313">
    <property type="component" value="Chromosome"/>
</dbReference>
<organism evidence="1 2">
    <name type="scientific">Lysobacter yananisis</name>
    <dbReference type="NCBI Taxonomy" id="1003114"/>
    <lineage>
        <taxon>Bacteria</taxon>
        <taxon>Pseudomonadati</taxon>
        <taxon>Pseudomonadota</taxon>
        <taxon>Gammaproteobacteria</taxon>
        <taxon>Lysobacterales</taxon>
        <taxon>Lysobacteraceae</taxon>
        <taxon>Lysobacter</taxon>
    </lineage>
</organism>
<evidence type="ECO:0000313" key="2">
    <source>
        <dbReference type="Proteomes" id="UP001229313"/>
    </source>
</evidence>
<reference evidence="1 2" key="1">
    <citation type="submission" date="2023-08" db="EMBL/GenBank/DDBJ databases">
        <title>The whole genome sequence of Lysobacter yananisis.</title>
        <authorList>
            <person name="Sun H."/>
        </authorList>
    </citation>
    <scope>NUCLEOTIDE SEQUENCE [LARGE SCALE GENOMIC DNA]</scope>
    <source>
        <strain evidence="1 2">SNNU513</strain>
    </source>
</reference>
<evidence type="ECO:0000313" key="1">
    <source>
        <dbReference type="EMBL" id="WMT03327.1"/>
    </source>
</evidence>
<sequence>MSPVTDPATGCQACGDTGWIDTLPPLDPGPWNDDLVEEWFAGLFEQPCLCASEEGRRA</sequence>
<proteinExistence type="predicted"/>
<gene>
    <name evidence="1" type="ORF">RDV84_00280</name>
</gene>
<dbReference type="RefSeq" id="WP_309152104.1">
    <property type="nucleotide sequence ID" value="NZ_CP133568.1"/>
</dbReference>
<dbReference type="EMBL" id="CP133568">
    <property type="protein sequence ID" value="WMT03327.1"/>
    <property type="molecule type" value="Genomic_DNA"/>
</dbReference>
<name>A0ABY9PBU8_9GAMM</name>
<keyword evidence="2" id="KW-1185">Reference proteome</keyword>
<protein>
    <submittedName>
        <fullName evidence="1">Uncharacterized protein</fullName>
    </submittedName>
</protein>